<dbReference type="InterPro" id="IPR011761">
    <property type="entry name" value="ATP-grasp"/>
</dbReference>
<dbReference type="Gene3D" id="3.40.630.30">
    <property type="match status" value="1"/>
</dbReference>
<dbReference type="AlphaFoldDB" id="B4RED1"/>
<organism evidence="9 10">
    <name type="scientific">Phenylobacterium zucineum (strain HLK1)</name>
    <dbReference type="NCBI Taxonomy" id="450851"/>
    <lineage>
        <taxon>Bacteria</taxon>
        <taxon>Pseudomonadati</taxon>
        <taxon>Pseudomonadota</taxon>
        <taxon>Alphaproteobacteria</taxon>
        <taxon>Caulobacterales</taxon>
        <taxon>Caulobacteraceae</taxon>
        <taxon>Phenylobacterium</taxon>
    </lineage>
</organism>
<evidence type="ECO:0000313" key="9">
    <source>
        <dbReference type="EMBL" id="ACG76873.1"/>
    </source>
</evidence>
<reference evidence="9 10" key="1">
    <citation type="journal article" date="2008" name="BMC Genomics">
        <title>Complete genome of Phenylobacterium zucineum - a novel facultative intracellular bacterium isolated from human erythroleukemia cell line K562.</title>
        <authorList>
            <person name="Luo Y."/>
            <person name="Xu X."/>
            <person name="Ding Z."/>
            <person name="Liu Z."/>
            <person name="Zhang B."/>
            <person name="Yan Z."/>
            <person name="Sun J."/>
            <person name="Hu S."/>
            <person name="Hu X."/>
        </authorList>
    </citation>
    <scope>NUCLEOTIDE SEQUENCE [LARGE SCALE GENOMIC DNA]</scope>
    <source>
        <strain evidence="9 10">HLK1</strain>
    </source>
</reference>
<evidence type="ECO:0000256" key="6">
    <source>
        <dbReference type="PROSITE-ProRule" id="PRU00409"/>
    </source>
</evidence>
<dbReference type="Pfam" id="PF13549">
    <property type="entry name" value="ATP-grasp_5"/>
    <property type="match status" value="1"/>
</dbReference>
<name>B4RED1_PHEZH</name>
<comment type="similarity">
    <text evidence="5">In the N-terminal section; belongs to the acetate CoA ligase alpha subunit family.</text>
</comment>
<dbReference type="SUPFAM" id="SSF52210">
    <property type="entry name" value="Succinyl-CoA synthetase domains"/>
    <property type="match status" value="2"/>
</dbReference>
<dbReference type="Gene3D" id="3.40.50.720">
    <property type="entry name" value="NAD(P)-binding Rossmann-like Domain"/>
    <property type="match status" value="1"/>
</dbReference>
<dbReference type="PROSITE" id="PS51186">
    <property type="entry name" value="GNAT"/>
    <property type="match status" value="1"/>
</dbReference>
<dbReference type="Pfam" id="PF13380">
    <property type="entry name" value="CoA_binding_2"/>
    <property type="match status" value="1"/>
</dbReference>
<dbReference type="CDD" id="cd04301">
    <property type="entry name" value="NAT_SF"/>
    <property type="match status" value="1"/>
</dbReference>
<evidence type="ECO:0000259" key="7">
    <source>
        <dbReference type="PROSITE" id="PS50975"/>
    </source>
</evidence>
<dbReference type="GO" id="GO:0006099">
    <property type="term" value="P:tricarboxylic acid cycle"/>
    <property type="evidence" value="ECO:0007669"/>
    <property type="project" value="UniProtKB-KW"/>
</dbReference>
<evidence type="ECO:0000256" key="5">
    <source>
        <dbReference type="ARBA" id="ARBA00060888"/>
    </source>
</evidence>
<dbReference type="InterPro" id="IPR043938">
    <property type="entry name" value="Ligase_CoA_dom"/>
</dbReference>
<dbReference type="eggNOG" id="COG0045">
    <property type="taxonomic scope" value="Bacteria"/>
</dbReference>
<dbReference type="Pfam" id="PF00583">
    <property type="entry name" value="Acetyltransf_1"/>
    <property type="match status" value="1"/>
</dbReference>
<evidence type="ECO:0000259" key="8">
    <source>
        <dbReference type="PROSITE" id="PS51186"/>
    </source>
</evidence>
<dbReference type="InterPro" id="IPR032875">
    <property type="entry name" value="Succ_CoA_lig_flav_dom"/>
</dbReference>
<dbReference type="InterPro" id="IPR016181">
    <property type="entry name" value="Acyl_CoA_acyltransferase"/>
</dbReference>
<feature type="domain" description="ATP-grasp" evidence="7">
    <location>
        <begin position="496"/>
        <end position="532"/>
    </location>
</feature>
<feature type="domain" description="N-acetyltransferase" evidence="8">
    <location>
        <begin position="733"/>
        <end position="889"/>
    </location>
</feature>
<keyword evidence="3 6" id="KW-0547">Nucleotide-binding</keyword>
<evidence type="ECO:0000256" key="2">
    <source>
        <dbReference type="ARBA" id="ARBA00022598"/>
    </source>
</evidence>
<sequence length="889" mass="93701">MTTRNFDSLFRPRAIALIGASDRPGSVGDVVARNLKAGGFPGPLMFVNPKGKTILGETAFRSVADLPHAPDLAVIATPAPTLPGLVSDLGARGCRAAVVISAGFEAQDEATARLRQALLDAARPHLLRIVGPNCLGFMSPRRGINASFARGSAPPGGVALVAQSGAVASALLDWAPAHGVGFSHVVTLGNALDVDVADMLDHLGRDPETKAILLYLEGLREARKFMSAARFAARSKPVVVIKGGRGAAGAKAAFSHTGALAGADAVYAAAFRRAGLLQVAELSDFLEAAETFARGHPRSVERLAIVTNGGGAGVLAVDALEREGAPLAELSPQTIEALGRVAPANWSRRNPVDILGDTPAQLYGEAVSILAAAPEVDAILAINCPTAVTDSTEAAEAVIAATPRGWAPKPVLTAWLGGASVAQARARFTAEGLPTYETPEAAVRAFALKRDCGHARERLLHAPDGSEGAGDMAAARAVVEGVLAEGRSSLAPLEIQAVLRAYGVPILETRIVRDPTQAGEAAEALGGPVALKILSRDIPHKSDVGGVRLDLEGRGPVERAAGDMLANVARLRPDAHVEGFMLQPMVVRPKAQEILAGIVQDPVFGPLVMVGAGGVAVEVLADRALGFPPLNEALAREMIGTTRISRLLAGFRDRPPADLAALAKLLVALGRLSTDVPEIVELDLNPVLCDESGAIALDARIAVRRPDLSTPRPAILPYPAHLTHQVKLGDLSLCVRPIRPADAERLVDMVDRSTDEDVHMRFFGGMRRLTPDLALRLTQIDYDRHMAFVAEAENGEILGVGRLVEDPEGGSGEYALMVRSDHQDRGLGRMLLKEVLDYADARGLGEVWGDVARENHRMRSMAEAFGFRTRTDESDLGRVRVVWSPAETV</sequence>
<dbReference type="InterPro" id="IPR016102">
    <property type="entry name" value="Succinyl-CoA_synth-like"/>
</dbReference>
<dbReference type="InterPro" id="IPR036291">
    <property type="entry name" value="NAD(P)-bd_dom_sf"/>
</dbReference>
<dbReference type="GO" id="GO:0043758">
    <property type="term" value="F:acetate-CoA ligase (ADP-forming) activity"/>
    <property type="evidence" value="ECO:0007669"/>
    <property type="project" value="InterPro"/>
</dbReference>
<dbReference type="HOGENOM" id="CLU_007415_0_2_5"/>
<dbReference type="EMBL" id="CP000747">
    <property type="protein sequence ID" value="ACG76873.1"/>
    <property type="molecule type" value="Genomic_DNA"/>
</dbReference>
<dbReference type="InterPro" id="IPR000182">
    <property type="entry name" value="GNAT_dom"/>
</dbReference>
<dbReference type="PANTHER" id="PTHR43334">
    <property type="entry name" value="ACETATE--COA LIGASE [ADP-FORMING]"/>
    <property type="match status" value="1"/>
</dbReference>
<dbReference type="SUPFAM" id="SSF55729">
    <property type="entry name" value="Acyl-CoA N-acyltransferases (Nat)"/>
    <property type="match status" value="1"/>
</dbReference>
<dbReference type="KEGG" id="pzu:PHZ_c0459"/>
<dbReference type="GO" id="GO:0016747">
    <property type="term" value="F:acyltransferase activity, transferring groups other than amino-acyl groups"/>
    <property type="evidence" value="ECO:0007669"/>
    <property type="project" value="InterPro"/>
</dbReference>
<dbReference type="Proteomes" id="UP000001868">
    <property type="component" value="Chromosome"/>
</dbReference>
<dbReference type="GO" id="GO:0005524">
    <property type="term" value="F:ATP binding"/>
    <property type="evidence" value="ECO:0007669"/>
    <property type="project" value="UniProtKB-UniRule"/>
</dbReference>
<evidence type="ECO:0000313" key="10">
    <source>
        <dbReference type="Proteomes" id="UP000001868"/>
    </source>
</evidence>
<dbReference type="Gene3D" id="3.30.1490.20">
    <property type="entry name" value="ATP-grasp fold, A domain"/>
    <property type="match status" value="1"/>
</dbReference>
<dbReference type="Gene3D" id="3.30.470.20">
    <property type="entry name" value="ATP-grasp fold, B domain"/>
    <property type="match status" value="1"/>
</dbReference>
<dbReference type="InterPro" id="IPR051538">
    <property type="entry name" value="Acyl-CoA_Synth/Transferase"/>
</dbReference>
<dbReference type="InterPro" id="IPR013815">
    <property type="entry name" value="ATP_grasp_subdomain_1"/>
</dbReference>
<dbReference type="eggNOG" id="COG1670">
    <property type="taxonomic scope" value="Bacteria"/>
</dbReference>
<dbReference type="OrthoDB" id="9807426at2"/>
<keyword evidence="2" id="KW-0436">Ligase</keyword>
<dbReference type="PANTHER" id="PTHR43334:SF1">
    <property type="entry name" value="3-HYDROXYPROPIONATE--COA LIGASE [ADP-FORMING]"/>
    <property type="match status" value="1"/>
</dbReference>
<keyword evidence="9" id="KW-0808">Transferase</keyword>
<dbReference type="Pfam" id="PF13607">
    <property type="entry name" value="Succ_CoA_lig"/>
    <property type="match status" value="1"/>
</dbReference>
<dbReference type="STRING" id="450851.PHZ_c0459"/>
<dbReference type="FunFam" id="3.30.1490.20:FF:000020">
    <property type="entry name" value="Protein lysine acetyltransferase"/>
    <property type="match status" value="1"/>
</dbReference>
<keyword evidence="4 6" id="KW-0067">ATP-binding</keyword>
<dbReference type="SMART" id="SM00881">
    <property type="entry name" value="CoA_binding"/>
    <property type="match status" value="1"/>
</dbReference>
<evidence type="ECO:0000256" key="3">
    <source>
        <dbReference type="ARBA" id="ARBA00022741"/>
    </source>
</evidence>
<dbReference type="InterPro" id="IPR003781">
    <property type="entry name" value="CoA-bd"/>
</dbReference>
<evidence type="ECO:0000256" key="1">
    <source>
        <dbReference type="ARBA" id="ARBA00022532"/>
    </source>
</evidence>
<dbReference type="eggNOG" id="COG1042">
    <property type="taxonomic scope" value="Bacteria"/>
</dbReference>
<keyword evidence="10" id="KW-1185">Reference proteome</keyword>
<dbReference type="Gene3D" id="3.40.50.261">
    <property type="entry name" value="Succinyl-CoA synthetase domains"/>
    <property type="match status" value="2"/>
</dbReference>
<dbReference type="SUPFAM" id="SSF51735">
    <property type="entry name" value="NAD(P)-binding Rossmann-fold domains"/>
    <property type="match status" value="1"/>
</dbReference>
<proteinExistence type="inferred from homology"/>
<gene>
    <name evidence="9" type="ordered locus">PHZ_c0459</name>
</gene>
<dbReference type="RefSeq" id="WP_012521021.1">
    <property type="nucleotide sequence ID" value="NC_011144.1"/>
</dbReference>
<dbReference type="SUPFAM" id="SSF56059">
    <property type="entry name" value="Glutathione synthetase ATP-binding domain-like"/>
    <property type="match status" value="1"/>
</dbReference>
<dbReference type="Pfam" id="PF19045">
    <property type="entry name" value="Ligase_CoA_2"/>
    <property type="match status" value="1"/>
</dbReference>
<keyword evidence="1" id="KW-0816">Tricarboxylic acid cycle</keyword>
<dbReference type="PROSITE" id="PS50975">
    <property type="entry name" value="ATP_GRASP"/>
    <property type="match status" value="1"/>
</dbReference>
<dbReference type="GO" id="GO:0046872">
    <property type="term" value="F:metal ion binding"/>
    <property type="evidence" value="ECO:0007669"/>
    <property type="project" value="InterPro"/>
</dbReference>
<accession>B4RED1</accession>
<protein>
    <submittedName>
        <fullName evidence="9">Acetyl-CoA synthetase / acetyltransferase (GNAT) family protein</fullName>
    </submittedName>
</protein>
<evidence type="ECO:0000256" key="4">
    <source>
        <dbReference type="ARBA" id="ARBA00022840"/>
    </source>
</evidence>